<sequence>GDRIADEIESHVKSTFLSPALTPRNCCRDIKAFTLFTFPLPGRRQGADGKTVNSAS</sequence>
<evidence type="ECO:0000313" key="1">
    <source>
        <dbReference type="EMBL" id="KAK7493444.1"/>
    </source>
</evidence>
<reference evidence="1 2" key="1">
    <citation type="journal article" date="2023" name="Sci. Data">
        <title>Genome assembly of the Korean intertidal mud-creeper Batillaria attramentaria.</title>
        <authorList>
            <person name="Patra A.K."/>
            <person name="Ho P.T."/>
            <person name="Jun S."/>
            <person name="Lee S.J."/>
            <person name="Kim Y."/>
            <person name="Won Y.J."/>
        </authorList>
    </citation>
    <scope>NUCLEOTIDE SEQUENCE [LARGE SCALE GENOMIC DNA]</scope>
    <source>
        <strain evidence="1">Wonlab-2016</strain>
    </source>
</reference>
<dbReference type="Proteomes" id="UP001519460">
    <property type="component" value="Unassembled WGS sequence"/>
</dbReference>
<comment type="caution">
    <text evidence="1">The sequence shown here is derived from an EMBL/GenBank/DDBJ whole genome shotgun (WGS) entry which is preliminary data.</text>
</comment>
<protein>
    <submittedName>
        <fullName evidence="1">Uncharacterized protein</fullName>
    </submittedName>
</protein>
<name>A0ABD0L209_9CAEN</name>
<organism evidence="1 2">
    <name type="scientific">Batillaria attramentaria</name>
    <dbReference type="NCBI Taxonomy" id="370345"/>
    <lineage>
        <taxon>Eukaryota</taxon>
        <taxon>Metazoa</taxon>
        <taxon>Spiralia</taxon>
        <taxon>Lophotrochozoa</taxon>
        <taxon>Mollusca</taxon>
        <taxon>Gastropoda</taxon>
        <taxon>Caenogastropoda</taxon>
        <taxon>Sorbeoconcha</taxon>
        <taxon>Cerithioidea</taxon>
        <taxon>Batillariidae</taxon>
        <taxon>Batillaria</taxon>
    </lineage>
</organism>
<feature type="non-terminal residue" evidence="1">
    <location>
        <position position="1"/>
    </location>
</feature>
<accession>A0ABD0L209</accession>
<proteinExistence type="predicted"/>
<keyword evidence="2" id="KW-1185">Reference proteome</keyword>
<dbReference type="AlphaFoldDB" id="A0ABD0L209"/>
<gene>
    <name evidence="1" type="ORF">BaRGS_00015344</name>
</gene>
<evidence type="ECO:0000313" key="2">
    <source>
        <dbReference type="Proteomes" id="UP001519460"/>
    </source>
</evidence>
<dbReference type="EMBL" id="JACVVK020000093">
    <property type="protein sequence ID" value="KAK7493444.1"/>
    <property type="molecule type" value="Genomic_DNA"/>
</dbReference>